<dbReference type="Proteomes" id="UP001139158">
    <property type="component" value="Unassembled WGS sequence"/>
</dbReference>
<dbReference type="GO" id="GO:0046872">
    <property type="term" value="F:metal ion binding"/>
    <property type="evidence" value="ECO:0007669"/>
    <property type="project" value="InterPro"/>
</dbReference>
<keyword evidence="2" id="KW-0413">Isomerase</keyword>
<dbReference type="Gene3D" id="1.20.120.450">
    <property type="entry name" value="dinb family like domain"/>
    <property type="match status" value="1"/>
</dbReference>
<comment type="caution">
    <text evidence="2">The sequence shown here is derived from an EMBL/GenBank/DDBJ whole genome shotgun (WGS) entry which is preliminary data.</text>
</comment>
<dbReference type="SUPFAM" id="SSF109854">
    <property type="entry name" value="DinB/YfiT-like putative metalloenzymes"/>
    <property type="match status" value="1"/>
</dbReference>
<dbReference type="GO" id="GO:0016853">
    <property type="term" value="F:isomerase activity"/>
    <property type="evidence" value="ECO:0007669"/>
    <property type="project" value="UniProtKB-KW"/>
</dbReference>
<proteinExistence type="predicted"/>
<sequence>MTEQTNAELLAAISTAAQELARHLPPLSDEQVAAPSRLPGWSRGHVLAHVAGVSTAMARQVEFAARGETVELYDGGVDGRNQAIERGALRSAAEHRAVLAREIGQAIERFTALDDAGWSAAISYRGGVVRDGAEALWRELVIHLSDLDIGVDADAWPPAFSDHLFGFLSARVPDGLRLRLQPLGHIPRTIGNGPRTVAVNGMATDIAAWLAGRHPSLGSLRADADADGVALPVLLPWPSAMSPQ</sequence>
<dbReference type="InterPro" id="IPR017517">
    <property type="entry name" value="Maleyloyr_isom"/>
</dbReference>
<accession>A0A9X1MC24</accession>
<feature type="domain" description="Mycothiol-dependent maleylpyruvate isomerase metal-binding" evidence="1">
    <location>
        <begin position="15"/>
        <end position="147"/>
    </location>
</feature>
<dbReference type="InterPro" id="IPR036527">
    <property type="entry name" value="SCP2_sterol-bd_dom_sf"/>
</dbReference>
<evidence type="ECO:0000313" key="3">
    <source>
        <dbReference type="Proteomes" id="UP001139158"/>
    </source>
</evidence>
<dbReference type="RefSeq" id="WP_227894749.1">
    <property type="nucleotide sequence ID" value="NZ_CP099466.1"/>
</dbReference>
<evidence type="ECO:0000259" key="1">
    <source>
        <dbReference type="Pfam" id="PF11716"/>
    </source>
</evidence>
<name>A0A9X1MC24_9MICC</name>
<dbReference type="AlphaFoldDB" id="A0A9X1MC24"/>
<dbReference type="InterPro" id="IPR034660">
    <property type="entry name" value="DinB/YfiT-like"/>
</dbReference>
<dbReference type="EMBL" id="JAJFZV010000004">
    <property type="protein sequence ID" value="MCC3296991.1"/>
    <property type="molecule type" value="Genomic_DNA"/>
</dbReference>
<protein>
    <submittedName>
        <fullName evidence="2">Maleylpyruvate isomerase family mycothiol-dependent enzyme</fullName>
    </submittedName>
</protein>
<dbReference type="InterPro" id="IPR024344">
    <property type="entry name" value="MDMPI_metal-binding"/>
</dbReference>
<reference evidence="2" key="1">
    <citation type="submission" date="2021-10" db="EMBL/GenBank/DDBJ databases">
        <title>Novel species in genus Arthrobacter.</title>
        <authorList>
            <person name="Liu Y."/>
        </authorList>
    </citation>
    <scope>NUCLEOTIDE SEQUENCE</scope>
    <source>
        <strain evidence="2">Zg-Y453</strain>
    </source>
</reference>
<evidence type="ECO:0000313" key="2">
    <source>
        <dbReference type="EMBL" id="MCC3296991.1"/>
    </source>
</evidence>
<dbReference type="SUPFAM" id="SSF55718">
    <property type="entry name" value="SCP-like"/>
    <property type="match status" value="1"/>
</dbReference>
<dbReference type="Pfam" id="PF11716">
    <property type="entry name" value="MDMPI_N"/>
    <property type="match status" value="1"/>
</dbReference>
<dbReference type="NCBIfam" id="TIGR03083">
    <property type="entry name" value="maleylpyruvate isomerase family mycothiol-dependent enzyme"/>
    <property type="match status" value="1"/>
</dbReference>
<keyword evidence="3" id="KW-1185">Reference proteome</keyword>
<gene>
    <name evidence="2" type="ORF">LJ757_04120</name>
</gene>
<organism evidence="2 3">
    <name type="scientific">Arthrobacter caoxuetaonis</name>
    <dbReference type="NCBI Taxonomy" id="2886935"/>
    <lineage>
        <taxon>Bacteria</taxon>
        <taxon>Bacillati</taxon>
        <taxon>Actinomycetota</taxon>
        <taxon>Actinomycetes</taxon>
        <taxon>Micrococcales</taxon>
        <taxon>Micrococcaceae</taxon>
        <taxon>Arthrobacter</taxon>
    </lineage>
</organism>